<evidence type="ECO:0000256" key="6">
    <source>
        <dbReference type="ARBA" id="ARBA00023242"/>
    </source>
</evidence>
<dbReference type="Pfam" id="PF16815">
    <property type="entry name" value="HRI1"/>
    <property type="match status" value="1"/>
</dbReference>
<keyword evidence="8" id="KW-1185">Reference proteome</keyword>
<dbReference type="EMBL" id="JASBNA010000163">
    <property type="protein sequence ID" value="KAK7675890.1"/>
    <property type="molecule type" value="Genomic_DNA"/>
</dbReference>
<evidence type="ECO:0000256" key="3">
    <source>
        <dbReference type="ARBA" id="ARBA00005229"/>
    </source>
</evidence>
<reference evidence="7 8" key="1">
    <citation type="submission" date="2022-09" db="EMBL/GenBank/DDBJ databases">
        <authorList>
            <person name="Palmer J.M."/>
        </authorList>
    </citation>
    <scope>NUCLEOTIDE SEQUENCE [LARGE SCALE GENOMIC DNA]</scope>
    <source>
        <strain evidence="7 8">DSM 7382</strain>
    </source>
</reference>
<evidence type="ECO:0000256" key="4">
    <source>
        <dbReference type="ARBA" id="ARBA00017063"/>
    </source>
</evidence>
<dbReference type="InterPro" id="IPR038744">
    <property type="entry name" value="Hri1_N"/>
</dbReference>
<dbReference type="CDD" id="cd11692">
    <property type="entry name" value="HRI1_N_like"/>
    <property type="match status" value="1"/>
</dbReference>
<proteinExistence type="inferred from homology"/>
<evidence type="ECO:0000313" key="7">
    <source>
        <dbReference type="EMBL" id="KAK7675890.1"/>
    </source>
</evidence>
<dbReference type="AlphaFoldDB" id="A0AAW0FB61"/>
<keyword evidence="5" id="KW-0963">Cytoplasm</keyword>
<keyword evidence="6" id="KW-0539">Nucleus</keyword>
<comment type="similarity">
    <text evidence="3">Belongs to the HRI1 family.</text>
</comment>
<evidence type="ECO:0000256" key="2">
    <source>
        <dbReference type="ARBA" id="ARBA00004496"/>
    </source>
</evidence>
<evidence type="ECO:0000313" key="8">
    <source>
        <dbReference type="Proteomes" id="UP001385951"/>
    </source>
</evidence>
<dbReference type="GO" id="GO:0005737">
    <property type="term" value="C:cytoplasm"/>
    <property type="evidence" value="ECO:0007669"/>
    <property type="project" value="UniProtKB-SubCell"/>
</dbReference>
<dbReference type="InterPro" id="IPR043047">
    <property type="entry name" value="Hri1_N_sf"/>
</dbReference>
<gene>
    <name evidence="7" type="ORF">QCA50_021171</name>
</gene>
<dbReference type="InterPro" id="IPR031818">
    <property type="entry name" value="Hri1"/>
</dbReference>
<comment type="caution">
    <text evidence="7">The sequence shown here is derived from an EMBL/GenBank/DDBJ whole genome shotgun (WGS) entry which is preliminary data.</text>
</comment>
<sequence>MSFSRRVSLQWIPEQVDPEESTSTYVITSPNDEFVDIRIYSTKYPYTKEKQEAFDKVFQWGITGVEEPIEGTSKVNFKHEISTAEVIESIRTGKLLEECRDEPDVGDFSNIEGSEDRRETGSMVNFETGRKTDYIEIWRSLDPINHTPHKEVREPKETTDIPKVLVMEVNQVGFQGKLVRLGNWAQALVLNRSTKEIHVIRYHFDTLLKNWDRLIQYAGIDFPTDFAGNVGESAMVSNINWICKEKV</sequence>
<protein>
    <recommendedName>
        <fullName evidence="4">Protein HRI1</fullName>
    </recommendedName>
</protein>
<dbReference type="Gene3D" id="2.40.128.320">
    <property type="entry name" value="Protein HRI1, N-terminal domain"/>
    <property type="match status" value="1"/>
</dbReference>
<evidence type="ECO:0000256" key="1">
    <source>
        <dbReference type="ARBA" id="ARBA00004123"/>
    </source>
</evidence>
<dbReference type="Proteomes" id="UP001385951">
    <property type="component" value="Unassembled WGS sequence"/>
</dbReference>
<evidence type="ECO:0000256" key="5">
    <source>
        <dbReference type="ARBA" id="ARBA00022490"/>
    </source>
</evidence>
<name>A0AAW0FB61_9APHY</name>
<comment type="subcellular location">
    <subcellularLocation>
        <location evidence="2">Cytoplasm</location>
    </subcellularLocation>
    <subcellularLocation>
        <location evidence="1">Nucleus</location>
    </subcellularLocation>
</comment>
<organism evidence="7 8">
    <name type="scientific">Cerrena zonata</name>
    <dbReference type="NCBI Taxonomy" id="2478898"/>
    <lineage>
        <taxon>Eukaryota</taxon>
        <taxon>Fungi</taxon>
        <taxon>Dikarya</taxon>
        <taxon>Basidiomycota</taxon>
        <taxon>Agaricomycotina</taxon>
        <taxon>Agaricomycetes</taxon>
        <taxon>Polyporales</taxon>
        <taxon>Cerrenaceae</taxon>
        <taxon>Cerrena</taxon>
    </lineage>
</organism>
<dbReference type="CDD" id="cd11693">
    <property type="entry name" value="HRI1_C_like"/>
    <property type="match status" value="1"/>
</dbReference>
<dbReference type="Gene3D" id="2.40.128.310">
    <property type="entry name" value="Protein HRI1, C-terminal domain"/>
    <property type="match status" value="1"/>
</dbReference>
<accession>A0AAW0FB61</accession>
<dbReference type="GO" id="GO:0005634">
    <property type="term" value="C:nucleus"/>
    <property type="evidence" value="ECO:0007669"/>
    <property type="project" value="UniProtKB-SubCell"/>
</dbReference>